<dbReference type="Pfam" id="PF17798">
    <property type="entry name" value="TRIF-NTD"/>
    <property type="match status" value="1"/>
</dbReference>
<reference evidence="8" key="1">
    <citation type="journal article" date="2023" name="Science">
        <title>Genome structures resolve the early diversification of teleost fishes.</title>
        <authorList>
            <person name="Parey E."/>
            <person name="Louis A."/>
            <person name="Montfort J."/>
            <person name="Bouchez O."/>
            <person name="Roques C."/>
            <person name="Iampietro C."/>
            <person name="Lluch J."/>
            <person name="Castinel A."/>
            <person name="Donnadieu C."/>
            <person name="Desvignes T."/>
            <person name="Floi Bucao C."/>
            <person name="Jouanno E."/>
            <person name="Wen M."/>
            <person name="Mejri S."/>
            <person name="Dirks R."/>
            <person name="Jansen H."/>
            <person name="Henkel C."/>
            <person name="Chen W.J."/>
            <person name="Zahm M."/>
            <person name="Cabau C."/>
            <person name="Klopp C."/>
            <person name="Thompson A.W."/>
            <person name="Robinson-Rechavi M."/>
            <person name="Braasch I."/>
            <person name="Lecointre G."/>
            <person name="Bobe J."/>
            <person name="Postlethwait J.H."/>
            <person name="Berthelot C."/>
            <person name="Roest Crollius H."/>
            <person name="Guiguen Y."/>
        </authorList>
    </citation>
    <scope>NUCLEOTIDE SEQUENCE</scope>
    <source>
        <strain evidence="8">NC1722</strain>
    </source>
</reference>
<feature type="compositionally biased region" description="Polar residues" evidence="6">
    <location>
        <begin position="306"/>
        <end position="320"/>
    </location>
</feature>
<dbReference type="InterPro" id="IPR040886">
    <property type="entry name" value="TRIF_N"/>
</dbReference>
<feature type="region of interest" description="Disordered" evidence="6">
    <location>
        <begin position="207"/>
        <end position="238"/>
    </location>
</feature>
<dbReference type="GO" id="GO:0035591">
    <property type="term" value="F:signaling adaptor activity"/>
    <property type="evidence" value="ECO:0007669"/>
    <property type="project" value="TreeGrafter"/>
</dbReference>
<dbReference type="PANTHER" id="PTHR47230">
    <property type="entry name" value="TIR DOMAIN-CONTAINING ADAPTER MOLECULE 1"/>
    <property type="match status" value="1"/>
</dbReference>
<dbReference type="GO" id="GO:0043123">
    <property type="term" value="P:positive regulation of canonical NF-kappaB signal transduction"/>
    <property type="evidence" value="ECO:0007669"/>
    <property type="project" value="TreeGrafter"/>
</dbReference>
<dbReference type="GO" id="GO:0006954">
    <property type="term" value="P:inflammatory response"/>
    <property type="evidence" value="ECO:0007669"/>
    <property type="project" value="UniProtKB-KW"/>
</dbReference>
<evidence type="ECO:0000256" key="5">
    <source>
        <dbReference type="ARBA" id="ARBA00023198"/>
    </source>
</evidence>
<evidence type="ECO:0000256" key="2">
    <source>
        <dbReference type="ARBA" id="ARBA00022490"/>
    </source>
</evidence>
<feature type="domain" description="TRIF N-terminal" evidence="7">
    <location>
        <begin position="21"/>
        <end position="176"/>
    </location>
</feature>
<accession>A0AAD7X3N6</accession>
<keyword evidence="2" id="KW-0963">Cytoplasm</keyword>
<keyword evidence="3" id="KW-0399">Innate immunity</keyword>
<dbReference type="AlphaFoldDB" id="A0AAD7X3N6"/>
<protein>
    <recommendedName>
        <fullName evidence="7">TRIF N-terminal domain-containing protein</fullName>
    </recommendedName>
</protein>
<dbReference type="GO" id="GO:0005768">
    <property type="term" value="C:endosome"/>
    <property type="evidence" value="ECO:0007669"/>
    <property type="project" value="TreeGrafter"/>
</dbReference>
<name>A0AAD7X3N6_9TELE</name>
<dbReference type="EMBL" id="JAINUG010000001">
    <property type="protein sequence ID" value="KAJ8418950.1"/>
    <property type="molecule type" value="Genomic_DNA"/>
</dbReference>
<dbReference type="Proteomes" id="UP001221898">
    <property type="component" value="Unassembled WGS sequence"/>
</dbReference>
<feature type="region of interest" description="Disordered" evidence="6">
    <location>
        <begin position="270"/>
        <end position="328"/>
    </location>
</feature>
<dbReference type="GO" id="GO:0035666">
    <property type="term" value="P:TRIF-dependent toll-like receptor signaling pathway"/>
    <property type="evidence" value="ECO:0007669"/>
    <property type="project" value="InterPro"/>
</dbReference>
<organism evidence="8 9">
    <name type="scientific">Aldrovandia affinis</name>
    <dbReference type="NCBI Taxonomy" id="143900"/>
    <lineage>
        <taxon>Eukaryota</taxon>
        <taxon>Metazoa</taxon>
        <taxon>Chordata</taxon>
        <taxon>Craniata</taxon>
        <taxon>Vertebrata</taxon>
        <taxon>Euteleostomi</taxon>
        <taxon>Actinopterygii</taxon>
        <taxon>Neopterygii</taxon>
        <taxon>Teleostei</taxon>
        <taxon>Notacanthiformes</taxon>
        <taxon>Halosauridae</taxon>
        <taxon>Aldrovandia</taxon>
    </lineage>
</organism>
<evidence type="ECO:0000259" key="7">
    <source>
        <dbReference type="Pfam" id="PF17798"/>
    </source>
</evidence>
<gene>
    <name evidence="8" type="ORF">AAFF_G00004490</name>
</gene>
<dbReference type="InterPro" id="IPR046946">
    <property type="entry name" value="TCAM1/2"/>
</dbReference>
<proteinExistence type="predicted"/>
<dbReference type="Gene3D" id="1.25.40.780">
    <property type="match status" value="1"/>
</dbReference>
<evidence type="ECO:0000256" key="3">
    <source>
        <dbReference type="ARBA" id="ARBA00022588"/>
    </source>
</evidence>
<keyword evidence="5" id="KW-0395">Inflammatory response</keyword>
<keyword evidence="9" id="KW-1185">Reference proteome</keyword>
<comment type="subcellular location">
    <subcellularLocation>
        <location evidence="1">Cytoplasm</location>
    </subcellularLocation>
</comment>
<evidence type="ECO:0000256" key="4">
    <source>
        <dbReference type="ARBA" id="ARBA00022859"/>
    </source>
</evidence>
<dbReference type="GO" id="GO:0032481">
    <property type="term" value="P:positive regulation of type I interferon production"/>
    <property type="evidence" value="ECO:0007669"/>
    <property type="project" value="TreeGrafter"/>
</dbReference>
<dbReference type="PANTHER" id="PTHR47230:SF1">
    <property type="entry name" value="TIR DOMAIN-CONTAINING ADAPTER MOLECULE 1"/>
    <property type="match status" value="1"/>
</dbReference>
<evidence type="ECO:0000313" key="8">
    <source>
        <dbReference type="EMBL" id="KAJ8418950.1"/>
    </source>
</evidence>
<keyword evidence="4" id="KW-0391">Immunity</keyword>
<dbReference type="GO" id="GO:0045087">
    <property type="term" value="P:innate immune response"/>
    <property type="evidence" value="ECO:0007669"/>
    <property type="project" value="UniProtKB-KW"/>
</dbReference>
<evidence type="ECO:0000256" key="1">
    <source>
        <dbReference type="ARBA" id="ARBA00004496"/>
    </source>
</evidence>
<comment type="caution">
    <text evidence="8">The sequence shown here is derived from an EMBL/GenBank/DDBJ whole genome shotgun (WGS) entry which is preliminary data.</text>
</comment>
<sequence>MSEKQREAREEELWKRTESGAGTMLESAFKVLSLAPQERLLSLTFKLGHTQTEELVHAMTLISLGKQVEALGKLQTMGDSGLARHLAEMVEANSSRQEATFGMDRETRSEPQADTFVELARIFRVLAEEKLCDESERDRAYHAALCACTSKTPNQEGGHGDKDQFLKEAREVCGPELSVRGKGTFLHRVGKALKSLSGFSSGLPLENRGLGRGSAPMNIQGSSGDQSEKKNAHSAPSSLRTCLPSYASYPSHLEVSISPTLQFDMRSANRDMQDPRAPSTRVSSNELPEPTLGTHCPEDEVPPNLSIPTESQGTQLLSTLSRREGAPV</sequence>
<evidence type="ECO:0000313" key="9">
    <source>
        <dbReference type="Proteomes" id="UP001221898"/>
    </source>
</evidence>
<evidence type="ECO:0000256" key="6">
    <source>
        <dbReference type="SAM" id="MobiDB-lite"/>
    </source>
</evidence>